<evidence type="ECO:0000256" key="1">
    <source>
        <dbReference type="ARBA" id="ARBA00008535"/>
    </source>
</evidence>
<feature type="domain" description="AIG1-type G" evidence="4">
    <location>
        <begin position="9"/>
        <end position="197"/>
    </location>
</feature>
<dbReference type="Ensembl" id="ENSSDUT00000007252.1">
    <property type="protein sequence ID" value="ENSSDUP00000007115.1"/>
    <property type="gene ID" value="ENSSDUG00000005245.1"/>
</dbReference>
<accession>A0A3B4TMP9</accession>
<dbReference type="Gene3D" id="3.40.50.300">
    <property type="entry name" value="P-loop containing nucleotide triphosphate hydrolases"/>
    <property type="match status" value="1"/>
</dbReference>
<evidence type="ECO:0000259" key="4">
    <source>
        <dbReference type="PROSITE" id="PS51720"/>
    </source>
</evidence>
<dbReference type="InterPro" id="IPR045058">
    <property type="entry name" value="GIMA/IAN/Toc"/>
</dbReference>
<keyword evidence="3" id="KW-0342">GTP-binding</keyword>
<dbReference type="Proteomes" id="UP000261420">
    <property type="component" value="Unplaced"/>
</dbReference>
<dbReference type="STRING" id="41447.ENSSDUP00000007115"/>
<reference evidence="5" key="1">
    <citation type="submission" date="2025-08" db="UniProtKB">
        <authorList>
            <consortium name="Ensembl"/>
        </authorList>
    </citation>
    <scope>IDENTIFICATION</scope>
</reference>
<keyword evidence="2" id="KW-0547">Nucleotide-binding</keyword>
<evidence type="ECO:0000256" key="2">
    <source>
        <dbReference type="ARBA" id="ARBA00022741"/>
    </source>
</evidence>
<sequence length="244" mass="27448">MIELIFFSVSELRVVLLGNSWSERSSVGNFILGETVFITEEEPDRCLRFSGQLKEKQIVLINTPDLLHPNISEHKLTEHVEDCVSLSAPGPHVFLLVLQPKDFTEEHRPRLQSILETFTDQSFYHSLVLISIPRGKSSGSIENDMQHPPLGDFIRKCRSRLLWHKNLEHQQLLTHLDLVVQENNGDHVSCDVFKDAPSVSWRGHQGEGVSVNLDPAEAPGPGYSMSGLLSSTGNHFPNCKYTSK</sequence>
<dbReference type="InterPro" id="IPR027417">
    <property type="entry name" value="P-loop_NTPase"/>
</dbReference>
<evidence type="ECO:0000313" key="5">
    <source>
        <dbReference type="Ensembl" id="ENSSDUP00000007115.1"/>
    </source>
</evidence>
<dbReference type="AlphaFoldDB" id="A0A3B4TMP9"/>
<dbReference type="PROSITE" id="PS51720">
    <property type="entry name" value="G_AIG1"/>
    <property type="match status" value="1"/>
</dbReference>
<dbReference type="SUPFAM" id="SSF52540">
    <property type="entry name" value="P-loop containing nucleoside triphosphate hydrolases"/>
    <property type="match status" value="1"/>
</dbReference>
<comment type="similarity">
    <text evidence="1">Belongs to the TRAFAC class TrmE-Era-EngA-EngB-Septin-like GTPase superfamily. AIG1/Toc34/Toc159-like paraseptin GTPase family. IAN subfamily.</text>
</comment>
<protein>
    <recommendedName>
        <fullName evidence="4">AIG1-type G domain-containing protein</fullName>
    </recommendedName>
</protein>
<name>A0A3B4TMP9_SERDU</name>
<dbReference type="GO" id="GO:0005525">
    <property type="term" value="F:GTP binding"/>
    <property type="evidence" value="ECO:0007669"/>
    <property type="project" value="UniProtKB-KW"/>
</dbReference>
<reference evidence="5" key="2">
    <citation type="submission" date="2025-09" db="UniProtKB">
        <authorList>
            <consortium name="Ensembl"/>
        </authorList>
    </citation>
    <scope>IDENTIFICATION</scope>
</reference>
<dbReference type="OMA" id="FQHTMVL"/>
<dbReference type="Pfam" id="PF04548">
    <property type="entry name" value="AIG1"/>
    <property type="match status" value="1"/>
</dbReference>
<evidence type="ECO:0000313" key="6">
    <source>
        <dbReference type="Proteomes" id="UP000261420"/>
    </source>
</evidence>
<dbReference type="InterPro" id="IPR006703">
    <property type="entry name" value="G_AIG1"/>
</dbReference>
<proteinExistence type="inferred from homology"/>
<organism evidence="5 6">
    <name type="scientific">Seriola dumerili</name>
    <name type="common">Greater amberjack</name>
    <name type="synonym">Caranx dumerili</name>
    <dbReference type="NCBI Taxonomy" id="41447"/>
    <lineage>
        <taxon>Eukaryota</taxon>
        <taxon>Metazoa</taxon>
        <taxon>Chordata</taxon>
        <taxon>Craniata</taxon>
        <taxon>Vertebrata</taxon>
        <taxon>Euteleostomi</taxon>
        <taxon>Actinopterygii</taxon>
        <taxon>Neopterygii</taxon>
        <taxon>Teleostei</taxon>
        <taxon>Neoteleostei</taxon>
        <taxon>Acanthomorphata</taxon>
        <taxon>Carangaria</taxon>
        <taxon>Carangiformes</taxon>
        <taxon>Carangidae</taxon>
        <taxon>Seriola</taxon>
    </lineage>
</organism>
<evidence type="ECO:0000256" key="3">
    <source>
        <dbReference type="ARBA" id="ARBA00023134"/>
    </source>
</evidence>
<keyword evidence="6" id="KW-1185">Reference proteome</keyword>
<dbReference type="PANTHER" id="PTHR10903">
    <property type="entry name" value="GTPASE, IMAP FAMILY MEMBER-RELATED"/>
    <property type="match status" value="1"/>
</dbReference>
<dbReference type="GeneTree" id="ENSGT01140000282522"/>
<dbReference type="PANTHER" id="PTHR10903:SF170">
    <property type="entry name" value="GTPASE IMAP FAMILY MEMBER 7"/>
    <property type="match status" value="1"/>
</dbReference>